<sequence>MRVSPVLLSALASAPIPYPFTLREFCAQVQRVRGRRIQMHDLPLDAPAAVCGLWIATRRQDHIFVAPGAAGVLRSHIVIHEVSHMLLDHGRVNDAEAAFARLLGPVVQAVEAAAGSGRVRARSRYDTREEREAEELATMVLLRSSRPHRDGSGLSMIEQTFGYEGGGR</sequence>
<organism evidence="1 2">
    <name type="scientific">Sinosporangium album</name>
    <dbReference type="NCBI Taxonomy" id="504805"/>
    <lineage>
        <taxon>Bacteria</taxon>
        <taxon>Bacillati</taxon>
        <taxon>Actinomycetota</taxon>
        <taxon>Actinomycetes</taxon>
        <taxon>Streptosporangiales</taxon>
        <taxon>Streptosporangiaceae</taxon>
        <taxon>Sinosporangium</taxon>
    </lineage>
</organism>
<dbReference type="STRING" id="504805.SAMN05421505_120142"/>
<dbReference type="AlphaFoldDB" id="A0A1G8EKQ7"/>
<dbReference type="OrthoDB" id="4144896at2"/>
<keyword evidence="2" id="KW-1185">Reference proteome</keyword>
<gene>
    <name evidence="1" type="ORF">SAMN05421505_120142</name>
</gene>
<reference evidence="1 2" key="1">
    <citation type="submission" date="2016-10" db="EMBL/GenBank/DDBJ databases">
        <authorList>
            <person name="de Groot N.N."/>
        </authorList>
    </citation>
    <scope>NUCLEOTIDE SEQUENCE [LARGE SCALE GENOMIC DNA]</scope>
    <source>
        <strain evidence="1 2">CPCC 201354</strain>
    </source>
</reference>
<dbReference type="EMBL" id="FNCN01000020">
    <property type="protein sequence ID" value="SDH70456.1"/>
    <property type="molecule type" value="Genomic_DNA"/>
</dbReference>
<dbReference type="Proteomes" id="UP000198923">
    <property type="component" value="Unassembled WGS sequence"/>
</dbReference>
<accession>A0A1G8EKQ7</accession>
<evidence type="ECO:0008006" key="3">
    <source>
        <dbReference type="Google" id="ProtNLM"/>
    </source>
</evidence>
<dbReference type="RefSeq" id="WP_143020356.1">
    <property type="nucleotide sequence ID" value="NZ_FNCN01000020.1"/>
</dbReference>
<evidence type="ECO:0000313" key="1">
    <source>
        <dbReference type="EMBL" id="SDH70456.1"/>
    </source>
</evidence>
<name>A0A1G8EKQ7_9ACTN</name>
<evidence type="ECO:0000313" key="2">
    <source>
        <dbReference type="Proteomes" id="UP000198923"/>
    </source>
</evidence>
<proteinExistence type="predicted"/>
<protein>
    <recommendedName>
        <fullName evidence="3">IrrE N-terminal-like domain-containing protein</fullName>
    </recommendedName>
</protein>